<dbReference type="Gene3D" id="1.10.10.60">
    <property type="entry name" value="Homeodomain-like"/>
    <property type="match status" value="2"/>
</dbReference>
<dbReference type="InterPro" id="IPR018060">
    <property type="entry name" value="HTH_AraC"/>
</dbReference>
<dbReference type="Pfam" id="PF12833">
    <property type="entry name" value="HTH_18"/>
    <property type="match status" value="1"/>
</dbReference>
<protein>
    <submittedName>
        <fullName evidence="5">AraC family transcriptional regulator</fullName>
    </submittedName>
</protein>
<reference evidence="5 6" key="1">
    <citation type="journal article" date="2021" name="Res Sq">
        <title>Streptomyces Pimoensis sp. nov., Isolated From the Taklimakan Desert in Xinjiang, China.</title>
        <authorList>
            <person name="Zhang P."/>
            <person name="Luo X."/>
            <person name="Luo X."/>
            <person name="Liu Z."/>
            <person name="Xia Z."/>
            <person name="Wan C."/>
            <person name="zhang L."/>
        </authorList>
    </citation>
    <scope>NUCLEOTIDE SEQUENCE [LARGE SCALE GENOMIC DNA]</scope>
    <source>
        <strain evidence="5 6">TRM75549</strain>
    </source>
</reference>
<dbReference type="PROSITE" id="PS01124">
    <property type="entry name" value="HTH_ARAC_FAMILY_2"/>
    <property type="match status" value="1"/>
</dbReference>
<feature type="domain" description="HTH araC/xylS-type" evidence="4">
    <location>
        <begin position="1"/>
        <end position="74"/>
    </location>
</feature>
<evidence type="ECO:0000256" key="2">
    <source>
        <dbReference type="ARBA" id="ARBA00023125"/>
    </source>
</evidence>
<evidence type="ECO:0000256" key="3">
    <source>
        <dbReference type="ARBA" id="ARBA00023163"/>
    </source>
</evidence>
<organism evidence="5 6">
    <name type="scientific">Streptomyces pimonensis</name>
    <dbReference type="NCBI Taxonomy" id="2860288"/>
    <lineage>
        <taxon>Bacteria</taxon>
        <taxon>Bacillati</taxon>
        <taxon>Actinomycetota</taxon>
        <taxon>Actinomycetes</taxon>
        <taxon>Kitasatosporales</taxon>
        <taxon>Streptomycetaceae</taxon>
        <taxon>Streptomyces</taxon>
    </lineage>
</organism>
<keyword evidence="3" id="KW-0804">Transcription</keyword>
<evidence type="ECO:0000256" key="1">
    <source>
        <dbReference type="ARBA" id="ARBA00023015"/>
    </source>
</evidence>
<dbReference type="Proteomes" id="UP001567537">
    <property type="component" value="Unassembled WGS sequence"/>
</dbReference>
<dbReference type="EMBL" id="JAHWZY010000003">
    <property type="protein sequence ID" value="MEZ3178151.1"/>
    <property type="molecule type" value="Genomic_DNA"/>
</dbReference>
<name>A0ABV4IXZ1_9ACTN</name>
<keyword evidence="6" id="KW-1185">Reference proteome</keyword>
<comment type="caution">
    <text evidence="5">The sequence shown here is derived from an EMBL/GenBank/DDBJ whole genome shotgun (WGS) entry which is preliminary data.</text>
</comment>
<proteinExistence type="predicted"/>
<dbReference type="InterPro" id="IPR009057">
    <property type="entry name" value="Homeodomain-like_sf"/>
</dbReference>
<sequence length="84" mass="9292">MSVPTFTRWFRDEVGTSPLQWLLQCRLNQARRLLESTDPTVTRVATASGFGDAVALRKHFSSHLGLSPPAYRRAHNAPELTAAG</sequence>
<dbReference type="InterPro" id="IPR050204">
    <property type="entry name" value="AraC_XylS_family_regulators"/>
</dbReference>
<dbReference type="RefSeq" id="WP_371236260.1">
    <property type="nucleotide sequence ID" value="NZ_JAHWZY010000003.1"/>
</dbReference>
<dbReference type="SUPFAM" id="SSF46689">
    <property type="entry name" value="Homeodomain-like"/>
    <property type="match status" value="1"/>
</dbReference>
<accession>A0ABV4IXZ1</accession>
<dbReference type="PROSITE" id="PS00041">
    <property type="entry name" value="HTH_ARAC_FAMILY_1"/>
    <property type="match status" value="1"/>
</dbReference>
<dbReference type="PANTHER" id="PTHR46796">
    <property type="entry name" value="HTH-TYPE TRANSCRIPTIONAL ACTIVATOR RHAS-RELATED"/>
    <property type="match status" value="1"/>
</dbReference>
<dbReference type="InterPro" id="IPR018062">
    <property type="entry name" value="HTH_AraC-typ_CS"/>
</dbReference>
<keyword evidence="1" id="KW-0805">Transcription regulation</keyword>
<evidence type="ECO:0000259" key="4">
    <source>
        <dbReference type="PROSITE" id="PS01124"/>
    </source>
</evidence>
<evidence type="ECO:0000313" key="6">
    <source>
        <dbReference type="Proteomes" id="UP001567537"/>
    </source>
</evidence>
<dbReference type="SMART" id="SM00342">
    <property type="entry name" value="HTH_ARAC"/>
    <property type="match status" value="1"/>
</dbReference>
<keyword evidence="2" id="KW-0238">DNA-binding</keyword>
<gene>
    <name evidence="5" type="ORF">KYY02_05325</name>
</gene>
<evidence type="ECO:0000313" key="5">
    <source>
        <dbReference type="EMBL" id="MEZ3178151.1"/>
    </source>
</evidence>